<dbReference type="GO" id="GO:0015254">
    <property type="term" value="F:glycerol channel activity"/>
    <property type="evidence" value="ECO:0007669"/>
    <property type="project" value="TreeGrafter"/>
</dbReference>
<keyword evidence="4 8" id="KW-0812">Transmembrane</keyword>
<evidence type="ECO:0000256" key="7">
    <source>
        <dbReference type="ARBA" id="ARBA00045280"/>
    </source>
</evidence>
<dbReference type="AlphaFoldDB" id="A0AAN8X5S9"/>
<comment type="function">
    <text evidence="7">Aquaglyceroporin that may modulate the water content and osmolytes during anhydrobiosis.</text>
</comment>
<keyword evidence="5 9" id="KW-1133">Transmembrane helix</keyword>
<reference evidence="10 11" key="1">
    <citation type="submission" date="2023-11" db="EMBL/GenBank/DDBJ databases">
        <title>Halocaridina rubra genome assembly.</title>
        <authorList>
            <person name="Smith C."/>
        </authorList>
    </citation>
    <scope>NUCLEOTIDE SEQUENCE [LARGE SCALE GENOMIC DNA]</scope>
    <source>
        <strain evidence="10">EP-1</strain>
        <tissue evidence="10">Whole</tissue>
    </source>
</reference>
<evidence type="ECO:0000256" key="2">
    <source>
        <dbReference type="ARBA" id="ARBA00006175"/>
    </source>
</evidence>
<comment type="similarity">
    <text evidence="2 8">Belongs to the MIP/aquaporin (TC 1.A.8) family.</text>
</comment>
<evidence type="ECO:0000256" key="4">
    <source>
        <dbReference type="ARBA" id="ARBA00022692"/>
    </source>
</evidence>
<keyword evidence="3 8" id="KW-0813">Transport</keyword>
<protein>
    <submittedName>
        <fullName evidence="10">Aquaporin-3</fullName>
    </submittedName>
</protein>
<keyword evidence="6 9" id="KW-0472">Membrane</keyword>
<evidence type="ECO:0000256" key="5">
    <source>
        <dbReference type="ARBA" id="ARBA00022989"/>
    </source>
</evidence>
<feature type="transmembrane region" description="Helical" evidence="9">
    <location>
        <begin position="43"/>
        <end position="61"/>
    </location>
</feature>
<dbReference type="SUPFAM" id="SSF81338">
    <property type="entry name" value="Aquaporin-like"/>
    <property type="match status" value="1"/>
</dbReference>
<organism evidence="10 11">
    <name type="scientific">Halocaridina rubra</name>
    <name type="common">Hawaiian red shrimp</name>
    <dbReference type="NCBI Taxonomy" id="373956"/>
    <lineage>
        <taxon>Eukaryota</taxon>
        <taxon>Metazoa</taxon>
        <taxon>Ecdysozoa</taxon>
        <taxon>Arthropoda</taxon>
        <taxon>Crustacea</taxon>
        <taxon>Multicrustacea</taxon>
        <taxon>Malacostraca</taxon>
        <taxon>Eumalacostraca</taxon>
        <taxon>Eucarida</taxon>
        <taxon>Decapoda</taxon>
        <taxon>Pleocyemata</taxon>
        <taxon>Caridea</taxon>
        <taxon>Atyoidea</taxon>
        <taxon>Atyidae</taxon>
        <taxon>Halocaridina</taxon>
    </lineage>
</organism>
<dbReference type="PRINTS" id="PR00783">
    <property type="entry name" value="MINTRINSICP"/>
</dbReference>
<sequence>ALSTFDPEKTMLTAGIWATYPGSMMMSNGTAAVDSFLSSGNGLADQVVGTAILLICVCAITDPRNMEVPKYMVPLFVGFTVLNIGICFGFNCGYAINPARDLSPRLFTLIAGWGNITFRNSTIEGIVWWWVPIVGPHIGAILGVAIYLALIELHHPESKEFDLPQLHQSQDSASE</sequence>
<dbReference type="EMBL" id="JAXCGZ010013413">
    <property type="protein sequence ID" value="KAK7072589.1"/>
    <property type="molecule type" value="Genomic_DNA"/>
</dbReference>
<dbReference type="PANTHER" id="PTHR43829:SF9">
    <property type="entry name" value="AQUAPORIN-9"/>
    <property type="match status" value="1"/>
</dbReference>
<comment type="caution">
    <text evidence="10">The sequence shown here is derived from an EMBL/GenBank/DDBJ whole genome shotgun (WGS) entry which is preliminary data.</text>
</comment>
<evidence type="ECO:0000313" key="11">
    <source>
        <dbReference type="Proteomes" id="UP001381693"/>
    </source>
</evidence>
<gene>
    <name evidence="10" type="primary">AQP3</name>
    <name evidence="10" type="ORF">SK128_004670</name>
</gene>
<evidence type="ECO:0000256" key="1">
    <source>
        <dbReference type="ARBA" id="ARBA00004141"/>
    </source>
</evidence>
<feature type="transmembrane region" description="Helical" evidence="9">
    <location>
        <begin position="73"/>
        <end position="96"/>
    </location>
</feature>
<dbReference type="InterPro" id="IPR050363">
    <property type="entry name" value="MIP/Aquaporin"/>
</dbReference>
<feature type="transmembrane region" description="Helical" evidence="9">
    <location>
        <begin position="127"/>
        <end position="150"/>
    </location>
</feature>
<dbReference type="PANTHER" id="PTHR43829">
    <property type="entry name" value="AQUAPORIN OR AQUAGLYCEROPORIN RELATED"/>
    <property type="match status" value="1"/>
</dbReference>
<name>A0AAN8X5S9_HALRR</name>
<dbReference type="Pfam" id="PF00230">
    <property type="entry name" value="MIP"/>
    <property type="match status" value="1"/>
</dbReference>
<evidence type="ECO:0000256" key="8">
    <source>
        <dbReference type="RuleBase" id="RU000477"/>
    </source>
</evidence>
<proteinExistence type="inferred from homology"/>
<evidence type="ECO:0000256" key="9">
    <source>
        <dbReference type="SAM" id="Phobius"/>
    </source>
</evidence>
<dbReference type="Proteomes" id="UP001381693">
    <property type="component" value="Unassembled WGS sequence"/>
</dbReference>
<keyword evidence="11" id="KW-1185">Reference proteome</keyword>
<dbReference type="GO" id="GO:0016323">
    <property type="term" value="C:basolateral plasma membrane"/>
    <property type="evidence" value="ECO:0007669"/>
    <property type="project" value="TreeGrafter"/>
</dbReference>
<dbReference type="InterPro" id="IPR023271">
    <property type="entry name" value="Aquaporin-like"/>
</dbReference>
<feature type="non-terminal residue" evidence="10">
    <location>
        <position position="1"/>
    </location>
</feature>
<dbReference type="GO" id="GO:0015250">
    <property type="term" value="F:water channel activity"/>
    <property type="evidence" value="ECO:0007669"/>
    <property type="project" value="TreeGrafter"/>
</dbReference>
<accession>A0AAN8X5S9</accession>
<evidence type="ECO:0000256" key="6">
    <source>
        <dbReference type="ARBA" id="ARBA00023136"/>
    </source>
</evidence>
<dbReference type="Gene3D" id="1.20.1080.10">
    <property type="entry name" value="Glycerol uptake facilitator protein"/>
    <property type="match status" value="1"/>
</dbReference>
<dbReference type="InterPro" id="IPR000425">
    <property type="entry name" value="MIP"/>
</dbReference>
<evidence type="ECO:0000313" key="10">
    <source>
        <dbReference type="EMBL" id="KAK7072589.1"/>
    </source>
</evidence>
<evidence type="ECO:0000256" key="3">
    <source>
        <dbReference type="ARBA" id="ARBA00022448"/>
    </source>
</evidence>
<comment type="subcellular location">
    <subcellularLocation>
        <location evidence="1">Membrane</location>
        <topology evidence="1">Multi-pass membrane protein</topology>
    </subcellularLocation>
</comment>